<name>A0A9P8SF20_9HYPO</name>
<dbReference type="GO" id="GO:0019433">
    <property type="term" value="P:triglyceride catabolic process"/>
    <property type="evidence" value="ECO:0007669"/>
    <property type="project" value="TreeGrafter"/>
</dbReference>
<dbReference type="InterPro" id="IPR036291">
    <property type="entry name" value="NAD(P)-bd_dom_sf"/>
</dbReference>
<evidence type="ECO:0000256" key="1">
    <source>
        <dbReference type="ARBA" id="ARBA00006484"/>
    </source>
</evidence>
<dbReference type="RefSeq" id="XP_044716079.1">
    <property type="nucleotide sequence ID" value="XM_044868724.1"/>
</dbReference>
<evidence type="ECO:0000313" key="4">
    <source>
        <dbReference type="EMBL" id="KAH0958566.1"/>
    </source>
</evidence>
<dbReference type="AlphaFoldDB" id="A0A9P8SF20"/>
<dbReference type="GO" id="GO:0005783">
    <property type="term" value="C:endoplasmic reticulum"/>
    <property type="evidence" value="ECO:0007669"/>
    <property type="project" value="TreeGrafter"/>
</dbReference>
<dbReference type="GeneID" id="68359382"/>
<evidence type="ECO:0000256" key="3">
    <source>
        <dbReference type="RuleBase" id="RU000363"/>
    </source>
</evidence>
<gene>
    <name evidence="4" type="ORF">HRG_10253</name>
</gene>
<dbReference type="PRINTS" id="PR00081">
    <property type="entry name" value="GDHRDH"/>
</dbReference>
<sequence>MTSKTTVLITGCSPGGIGHALAIEFHNRGCHVIATARRPSVLQDLGDMGMSTVQLDVTDQASVDACKEEAAKITGGRLDILVNNAGRTHIMPALDLDLDDVKATFDANLFGMMRMCKAFSSLLIPARGLIVNESSMSCASSAPFFSAYISSKMAVEAYARCLRVELRPLDVRVMVVVVGSIKSEIYNRPGARRDLPPDSLYRPALDIFHRTQDPYSLGRWTQTDVFAARFVTAALRGQGWLGGWVGGSPEWLREGAYAGASRLAMGLPWCFSEAATAFIFHTGRMSRLIREAALAKQKTA</sequence>
<dbReference type="Proteomes" id="UP000824596">
    <property type="component" value="Unassembled WGS sequence"/>
</dbReference>
<dbReference type="InterPro" id="IPR002347">
    <property type="entry name" value="SDR_fam"/>
</dbReference>
<dbReference type="PANTHER" id="PTHR44169:SF6">
    <property type="entry name" value="NADPH-DEPENDENT 1-ACYLDIHYDROXYACETONE PHOSPHATE REDUCTASE"/>
    <property type="match status" value="1"/>
</dbReference>
<dbReference type="Gene3D" id="3.40.50.720">
    <property type="entry name" value="NAD(P)-binding Rossmann-like Domain"/>
    <property type="match status" value="1"/>
</dbReference>
<dbReference type="GO" id="GO:0000140">
    <property type="term" value="F:acylglycerone-phosphate reductase (NADP+) activity"/>
    <property type="evidence" value="ECO:0007669"/>
    <property type="project" value="TreeGrafter"/>
</dbReference>
<dbReference type="GO" id="GO:0006654">
    <property type="term" value="P:phosphatidic acid biosynthetic process"/>
    <property type="evidence" value="ECO:0007669"/>
    <property type="project" value="TreeGrafter"/>
</dbReference>
<dbReference type="PANTHER" id="PTHR44169">
    <property type="entry name" value="NADPH-DEPENDENT 1-ACYLDIHYDROXYACETONE PHOSPHATE REDUCTASE"/>
    <property type="match status" value="1"/>
</dbReference>
<dbReference type="GO" id="GO:0004806">
    <property type="term" value="F:triacylglycerol lipase activity"/>
    <property type="evidence" value="ECO:0007669"/>
    <property type="project" value="TreeGrafter"/>
</dbReference>
<dbReference type="GO" id="GO:0005811">
    <property type="term" value="C:lipid droplet"/>
    <property type="evidence" value="ECO:0007669"/>
    <property type="project" value="TreeGrafter"/>
</dbReference>
<reference evidence="4" key="1">
    <citation type="submission" date="2021-09" db="EMBL/GenBank/DDBJ databases">
        <title>A high-quality genome of the endoparasitic fungus Hirsutella rhossiliensis with a comparison of Hirsutella genomes reveals transposable elements contributing to genome size variation.</title>
        <authorList>
            <person name="Lin R."/>
            <person name="Jiao Y."/>
            <person name="Sun X."/>
            <person name="Ling J."/>
            <person name="Xie B."/>
            <person name="Cheng X."/>
        </authorList>
    </citation>
    <scope>NUCLEOTIDE SEQUENCE</scope>
    <source>
        <strain evidence="4">HR02</strain>
    </source>
</reference>
<organism evidence="4 5">
    <name type="scientific">Hirsutella rhossiliensis</name>
    <dbReference type="NCBI Taxonomy" id="111463"/>
    <lineage>
        <taxon>Eukaryota</taxon>
        <taxon>Fungi</taxon>
        <taxon>Dikarya</taxon>
        <taxon>Ascomycota</taxon>
        <taxon>Pezizomycotina</taxon>
        <taxon>Sordariomycetes</taxon>
        <taxon>Hypocreomycetidae</taxon>
        <taxon>Hypocreales</taxon>
        <taxon>Ophiocordycipitaceae</taxon>
        <taxon>Hirsutella</taxon>
    </lineage>
</organism>
<keyword evidence="5" id="KW-1185">Reference proteome</keyword>
<comment type="similarity">
    <text evidence="1 3">Belongs to the short-chain dehydrogenases/reductases (SDR) family.</text>
</comment>
<protein>
    <submittedName>
        <fullName evidence="4">Short chain dehydrogenase domain-containing protein</fullName>
    </submittedName>
</protein>
<evidence type="ECO:0000256" key="2">
    <source>
        <dbReference type="ARBA" id="ARBA00023002"/>
    </source>
</evidence>
<dbReference type="EMBL" id="JAIZPD010000015">
    <property type="protein sequence ID" value="KAH0958566.1"/>
    <property type="molecule type" value="Genomic_DNA"/>
</dbReference>
<evidence type="ECO:0000313" key="5">
    <source>
        <dbReference type="Proteomes" id="UP000824596"/>
    </source>
</evidence>
<proteinExistence type="inferred from homology"/>
<accession>A0A9P8SF20</accession>
<dbReference type="Pfam" id="PF00106">
    <property type="entry name" value="adh_short"/>
    <property type="match status" value="1"/>
</dbReference>
<comment type="caution">
    <text evidence="4">The sequence shown here is derived from an EMBL/GenBank/DDBJ whole genome shotgun (WGS) entry which is preliminary data.</text>
</comment>
<dbReference type="SUPFAM" id="SSF51735">
    <property type="entry name" value="NAD(P)-binding Rossmann-fold domains"/>
    <property type="match status" value="1"/>
</dbReference>
<keyword evidence="2" id="KW-0560">Oxidoreductase</keyword>
<dbReference type="PRINTS" id="PR00080">
    <property type="entry name" value="SDRFAMILY"/>
</dbReference>
<dbReference type="OrthoDB" id="2102561at2759"/>